<keyword evidence="2" id="KW-0012">Acyltransferase</keyword>
<proteinExistence type="predicted"/>
<name>A0A4R4YRA7_9PSEU</name>
<dbReference type="RefSeq" id="WP_132488666.1">
    <property type="nucleotide sequence ID" value="NZ_SMKW01000033.1"/>
</dbReference>
<feature type="domain" description="N-acetyltransferase" evidence="3">
    <location>
        <begin position="5"/>
        <end position="168"/>
    </location>
</feature>
<evidence type="ECO:0000313" key="4">
    <source>
        <dbReference type="EMBL" id="TDD47713.1"/>
    </source>
</evidence>
<reference evidence="4 5" key="1">
    <citation type="submission" date="2019-03" db="EMBL/GenBank/DDBJ databases">
        <title>Draft genome sequences of novel Actinobacteria.</title>
        <authorList>
            <person name="Sahin N."/>
            <person name="Ay H."/>
            <person name="Saygin H."/>
        </authorList>
    </citation>
    <scope>NUCLEOTIDE SEQUENCE [LARGE SCALE GENOMIC DNA]</scope>
    <source>
        <strain evidence="4 5">7K502</strain>
    </source>
</reference>
<sequence length="173" mass="18879">MAAKLVVRDAEAGDAEAIGELFRRYVETTVTTFEEVPPTAQDWRGKIGAIARDGWPFLVATLEDDLVGYAYVSPWRPKPAYRHTVENTIYLHPGHVGRGIGRHLLGELLRRAAAAGAHQVIAVIADTGNPASEALHRKAGFEVVGKLNEVGRKKGKWIDTTLMQLDLTTQNAG</sequence>
<dbReference type="EMBL" id="SMKW01000033">
    <property type="protein sequence ID" value="TDD47713.1"/>
    <property type="molecule type" value="Genomic_DNA"/>
</dbReference>
<protein>
    <submittedName>
        <fullName evidence="4">N-acetyltransferase family protein</fullName>
    </submittedName>
</protein>
<dbReference type="Proteomes" id="UP000294947">
    <property type="component" value="Unassembled WGS sequence"/>
</dbReference>
<gene>
    <name evidence="4" type="ORF">E1288_23905</name>
</gene>
<dbReference type="SUPFAM" id="SSF55729">
    <property type="entry name" value="Acyl-CoA N-acyltransferases (Nat)"/>
    <property type="match status" value="1"/>
</dbReference>
<dbReference type="Pfam" id="PF00583">
    <property type="entry name" value="Acetyltransf_1"/>
    <property type="match status" value="1"/>
</dbReference>
<dbReference type="Gene3D" id="3.40.630.30">
    <property type="match status" value="1"/>
</dbReference>
<dbReference type="PANTHER" id="PTHR43072">
    <property type="entry name" value="N-ACETYLTRANSFERASE"/>
    <property type="match status" value="1"/>
</dbReference>
<dbReference type="PANTHER" id="PTHR43072:SF23">
    <property type="entry name" value="UPF0039 PROTEIN C11D3.02C"/>
    <property type="match status" value="1"/>
</dbReference>
<evidence type="ECO:0000256" key="2">
    <source>
        <dbReference type="ARBA" id="ARBA00023315"/>
    </source>
</evidence>
<dbReference type="AlphaFoldDB" id="A0A4R4YRA7"/>
<dbReference type="PROSITE" id="PS51186">
    <property type="entry name" value="GNAT"/>
    <property type="match status" value="1"/>
</dbReference>
<keyword evidence="5" id="KW-1185">Reference proteome</keyword>
<dbReference type="GO" id="GO:0016747">
    <property type="term" value="F:acyltransferase activity, transferring groups other than amino-acyl groups"/>
    <property type="evidence" value="ECO:0007669"/>
    <property type="project" value="InterPro"/>
</dbReference>
<accession>A0A4R4YRA7</accession>
<organism evidence="4 5">
    <name type="scientific">Saccharopolyspora elongata</name>
    <dbReference type="NCBI Taxonomy" id="2530387"/>
    <lineage>
        <taxon>Bacteria</taxon>
        <taxon>Bacillati</taxon>
        <taxon>Actinomycetota</taxon>
        <taxon>Actinomycetes</taxon>
        <taxon>Pseudonocardiales</taxon>
        <taxon>Pseudonocardiaceae</taxon>
        <taxon>Saccharopolyspora</taxon>
    </lineage>
</organism>
<dbReference type="InterPro" id="IPR016181">
    <property type="entry name" value="Acyl_CoA_acyltransferase"/>
</dbReference>
<dbReference type="CDD" id="cd04301">
    <property type="entry name" value="NAT_SF"/>
    <property type="match status" value="1"/>
</dbReference>
<comment type="caution">
    <text evidence="4">The sequence shown here is derived from an EMBL/GenBank/DDBJ whole genome shotgun (WGS) entry which is preliminary data.</text>
</comment>
<evidence type="ECO:0000313" key="5">
    <source>
        <dbReference type="Proteomes" id="UP000294947"/>
    </source>
</evidence>
<evidence type="ECO:0000259" key="3">
    <source>
        <dbReference type="PROSITE" id="PS51186"/>
    </source>
</evidence>
<evidence type="ECO:0000256" key="1">
    <source>
        <dbReference type="ARBA" id="ARBA00022679"/>
    </source>
</evidence>
<dbReference type="OrthoDB" id="3173333at2"/>
<keyword evidence="1 4" id="KW-0808">Transferase</keyword>
<dbReference type="InterPro" id="IPR000182">
    <property type="entry name" value="GNAT_dom"/>
</dbReference>